<dbReference type="Proteomes" id="UP001278766">
    <property type="component" value="Unassembled WGS sequence"/>
</dbReference>
<proteinExistence type="predicted"/>
<feature type="compositionally biased region" description="Polar residues" evidence="1">
    <location>
        <begin position="104"/>
        <end position="115"/>
    </location>
</feature>
<sequence length="152" mass="16168">MVSEAGSLLSLGAPSCTDAARSPFGTWMATRRRGRAKGMWAGNSALGSLASPSRGHPGPWDCSSAAQHLIRHGASKGTPSRATWDPPPLANLDSFGTSDHVPLSSRQHPQISTQREWNRPWQLRTRPNAAASAPGDTAVVLIAVRRYGDGTF</sequence>
<dbReference type="AlphaFoldDB" id="A0AAE0HH12"/>
<comment type="caution">
    <text evidence="2">The sequence shown here is derived from an EMBL/GenBank/DDBJ whole genome shotgun (WGS) entry which is preliminary data.</text>
</comment>
<evidence type="ECO:0000256" key="1">
    <source>
        <dbReference type="SAM" id="MobiDB-lite"/>
    </source>
</evidence>
<evidence type="ECO:0000313" key="2">
    <source>
        <dbReference type="EMBL" id="KAK3296305.1"/>
    </source>
</evidence>
<gene>
    <name evidence="2" type="ORF">B0H64DRAFT_397861</name>
</gene>
<feature type="region of interest" description="Disordered" evidence="1">
    <location>
        <begin position="70"/>
        <end position="115"/>
    </location>
</feature>
<dbReference type="EMBL" id="JAUEPN010000004">
    <property type="protein sequence ID" value="KAK3296305.1"/>
    <property type="molecule type" value="Genomic_DNA"/>
</dbReference>
<name>A0AAE0HH12_9PEZI</name>
<protein>
    <submittedName>
        <fullName evidence="2">Uncharacterized protein</fullName>
    </submittedName>
</protein>
<organism evidence="2 3">
    <name type="scientific">Chaetomium fimeti</name>
    <dbReference type="NCBI Taxonomy" id="1854472"/>
    <lineage>
        <taxon>Eukaryota</taxon>
        <taxon>Fungi</taxon>
        <taxon>Dikarya</taxon>
        <taxon>Ascomycota</taxon>
        <taxon>Pezizomycotina</taxon>
        <taxon>Sordariomycetes</taxon>
        <taxon>Sordariomycetidae</taxon>
        <taxon>Sordariales</taxon>
        <taxon>Chaetomiaceae</taxon>
        <taxon>Chaetomium</taxon>
    </lineage>
</organism>
<keyword evidence="3" id="KW-1185">Reference proteome</keyword>
<reference evidence="2" key="1">
    <citation type="journal article" date="2023" name="Mol. Phylogenet. Evol.">
        <title>Genome-scale phylogeny and comparative genomics of the fungal order Sordariales.</title>
        <authorList>
            <person name="Hensen N."/>
            <person name="Bonometti L."/>
            <person name="Westerberg I."/>
            <person name="Brannstrom I.O."/>
            <person name="Guillou S."/>
            <person name="Cros-Aarteil S."/>
            <person name="Calhoun S."/>
            <person name="Haridas S."/>
            <person name="Kuo A."/>
            <person name="Mondo S."/>
            <person name="Pangilinan J."/>
            <person name="Riley R."/>
            <person name="LaButti K."/>
            <person name="Andreopoulos B."/>
            <person name="Lipzen A."/>
            <person name="Chen C."/>
            <person name="Yan M."/>
            <person name="Daum C."/>
            <person name="Ng V."/>
            <person name="Clum A."/>
            <person name="Steindorff A."/>
            <person name="Ohm R.A."/>
            <person name="Martin F."/>
            <person name="Silar P."/>
            <person name="Natvig D.O."/>
            <person name="Lalanne C."/>
            <person name="Gautier V."/>
            <person name="Ament-Velasquez S.L."/>
            <person name="Kruys A."/>
            <person name="Hutchinson M.I."/>
            <person name="Powell A.J."/>
            <person name="Barry K."/>
            <person name="Miller A.N."/>
            <person name="Grigoriev I.V."/>
            <person name="Debuchy R."/>
            <person name="Gladieux P."/>
            <person name="Hiltunen Thoren M."/>
            <person name="Johannesson H."/>
        </authorList>
    </citation>
    <scope>NUCLEOTIDE SEQUENCE</scope>
    <source>
        <strain evidence="2">CBS 168.71</strain>
    </source>
</reference>
<dbReference type="RefSeq" id="XP_062659819.1">
    <property type="nucleotide sequence ID" value="XM_062803911.1"/>
</dbReference>
<reference evidence="2" key="2">
    <citation type="submission" date="2023-06" db="EMBL/GenBank/DDBJ databases">
        <authorList>
            <consortium name="Lawrence Berkeley National Laboratory"/>
            <person name="Haridas S."/>
            <person name="Hensen N."/>
            <person name="Bonometti L."/>
            <person name="Westerberg I."/>
            <person name="Brannstrom I.O."/>
            <person name="Guillou S."/>
            <person name="Cros-Aarteil S."/>
            <person name="Calhoun S."/>
            <person name="Kuo A."/>
            <person name="Mondo S."/>
            <person name="Pangilinan J."/>
            <person name="Riley R."/>
            <person name="Labutti K."/>
            <person name="Andreopoulos B."/>
            <person name="Lipzen A."/>
            <person name="Chen C."/>
            <person name="Yanf M."/>
            <person name="Daum C."/>
            <person name="Ng V."/>
            <person name="Clum A."/>
            <person name="Steindorff A."/>
            <person name="Ohm R."/>
            <person name="Martin F."/>
            <person name="Silar P."/>
            <person name="Natvig D."/>
            <person name="Lalanne C."/>
            <person name="Gautier V."/>
            <person name="Ament-Velasquez S.L."/>
            <person name="Kruys A."/>
            <person name="Hutchinson M.I."/>
            <person name="Powell A.J."/>
            <person name="Barry K."/>
            <person name="Miller A.N."/>
            <person name="Grigoriev I.V."/>
            <person name="Debuchy R."/>
            <person name="Gladieux P."/>
            <person name="Thoren M.H."/>
            <person name="Johannesson H."/>
        </authorList>
    </citation>
    <scope>NUCLEOTIDE SEQUENCE</scope>
    <source>
        <strain evidence="2">CBS 168.71</strain>
    </source>
</reference>
<evidence type="ECO:0000313" key="3">
    <source>
        <dbReference type="Proteomes" id="UP001278766"/>
    </source>
</evidence>
<accession>A0AAE0HH12</accession>
<dbReference type="GeneID" id="87840859"/>